<sequence>MDPLSDPSGDHRNRGSAFLSVSITFCALAFVLALLRFYTRLTIIHLIGMDDLAVFLAMALSILTTVFNVISTRAGFGRHVYDLSSPQWSLAVKYIILSETAFTLSLAFSKISICLFLLVILGNSSAKKRQWFLYLTICLLLVTAAVCVGQQLGQCQPASKLWRPEVPGTCENPDVQTKLSYFNGVIAAWVDYTLAAFPATFIIALQMSTKRKIVLMCLMSCGVFAGVCAIVRTVLESSLSSRSDLTWDIVDASIWALIEANVSIMIACVPTIQPLLSLVAQRFGKRPGGYSTPIHGYQRHTDIKDSDTPVSPDSAVKLSCASRGGGQWVEMTSQEATKKVETLEDRKWNQQIQV</sequence>
<proteinExistence type="inferred from homology"/>
<dbReference type="GO" id="GO:0016020">
    <property type="term" value="C:membrane"/>
    <property type="evidence" value="ECO:0007669"/>
    <property type="project" value="UniProtKB-SubCell"/>
</dbReference>
<dbReference type="AlphaFoldDB" id="A0AA39QSB0"/>
<comment type="subcellular location">
    <subcellularLocation>
        <location evidence="1">Membrane</location>
        <topology evidence="1">Multi-pass membrane protein</topology>
    </subcellularLocation>
</comment>
<reference evidence="8" key="1">
    <citation type="submission" date="2023-03" db="EMBL/GenBank/DDBJ databases">
        <title>Complete genome of Cladonia borealis.</title>
        <authorList>
            <person name="Park H."/>
        </authorList>
    </citation>
    <scope>NUCLEOTIDE SEQUENCE</scope>
    <source>
        <strain evidence="8">ANT050790</strain>
    </source>
</reference>
<evidence type="ECO:0000256" key="2">
    <source>
        <dbReference type="ARBA" id="ARBA00022692"/>
    </source>
</evidence>
<accession>A0AA39QSB0</accession>
<dbReference type="Proteomes" id="UP001166286">
    <property type="component" value="Unassembled WGS sequence"/>
</dbReference>
<evidence type="ECO:0000256" key="3">
    <source>
        <dbReference type="ARBA" id="ARBA00022989"/>
    </source>
</evidence>
<feature type="transmembrane region" description="Helical" evidence="6">
    <location>
        <begin position="17"/>
        <end position="39"/>
    </location>
</feature>
<evidence type="ECO:0000256" key="1">
    <source>
        <dbReference type="ARBA" id="ARBA00004141"/>
    </source>
</evidence>
<evidence type="ECO:0000256" key="5">
    <source>
        <dbReference type="ARBA" id="ARBA00038359"/>
    </source>
</evidence>
<feature type="transmembrane region" description="Helical" evidence="6">
    <location>
        <begin position="91"/>
        <end position="119"/>
    </location>
</feature>
<dbReference type="Pfam" id="PF20684">
    <property type="entry name" value="Fung_rhodopsin"/>
    <property type="match status" value="1"/>
</dbReference>
<feature type="transmembrane region" description="Helical" evidence="6">
    <location>
        <begin position="213"/>
        <end position="234"/>
    </location>
</feature>
<dbReference type="PANTHER" id="PTHR33048">
    <property type="entry name" value="PTH11-LIKE INTEGRAL MEMBRANE PROTEIN (AFU_ORTHOLOGUE AFUA_5G11245)"/>
    <property type="match status" value="1"/>
</dbReference>
<organism evidence="8 9">
    <name type="scientific">Cladonia borealis</name>
    <dbReference type="NCBI Taxonomy" id="184061"/>
    <lineage>
        <taxon>Eukaryota</taxon>
        <taxon>Fungi</taxon>
        <taxon>Dikarya</taxon>
        <taxon>Ascomycota</taxon>
        <taxon>Pezizomycotina</taxon>
        <taxon>Lecanoromycetes</taxon>
        <taxon>OSLEUM clade</taxon>
        <taxon>Lecanoromycetidae</taxon>
        <taxon>Lecanorales</taxon>
        <taxon>Lecanorineae</taxon>
        <taxon>Cladoniaceae</taxon>
        <taxon>Cladonia</taxon>
    </lineage>
</organism>
<comment type="similarity">
    <text evidence="5">Belongs to the SAT4 family.</text>
</comment>
<keyword evidence="4 6" id="KW-0472">Membrane</keyword>
<protein>
    <recommendedName>
        <fullName evidence="7">Rhodopsin domain-containing protein</fullName>
    </recommendedName>
</protein>
<name>A0AA39QSB0_9LECA</name>
<evidence type="ECO:0000256" key="4">
    <source>
        <dbReference type="ARBA" id="ARBA00023136"/>
    </source>
</evidence>
<keyword evidence="2 6" id="KW-0812">Transmembrane</keyword>
<keyword evidence="3 6" id="KW-1133">Transmembrane helix</keyword>
<feature type="transmembrane region" description="Helical" evidence="6">
    <location>
        <begin position="254"/>
        <end position="276"/>
    </location>
</feature>
<feature type="transmembrane region" description="Helical" evidence="6">
    <location>
        <begin position="186"/>
        <end position="206"/>
    </location>
</feature>
<evidence type="ECO:0000313" key="9">
    <source>
        <dbReference type="Proteomes" id="UP001166286"/>
    </source>
</evidence>
<dbReference type="EMBL" id="JAFEKC020000021">
    <property type="protein sequence ID" value="KAK0508282.1"/>
    <property type="molecule type" value="Genomic_DNA"/>
</dbReference>
<dbReference type="PANTHER" id="PTHR33048:SF47">
    <property type="entry name" value="INTEGRAL MEMBRANE PROTEIN-RELATED"/>
    <property type="match status" value="1"/>
</dbReference>
<keyword evidence="9" id="KW-1185">Reference proteome</keyword>
<dbReference type="InterPro" id="IPR052337">
    <property type="entry name" value="SAT4-like"/>
</dbReference>
<feature type="domain" description="Rhodopsin" evidence="7">
    <location>
        <begin position="35"/>
        <end position="277"/>
    </location>
</feature>
<feature type="transmembrane region" description="Helical" evidence="6">
    <location>
        <begin position="51"/>
        <end position="71"/>
    </location>
</feature>
<gene>
    <name evidence="8" type="ORF">JMJ35_009366</name>
</gene>
<comment type="caution">
    <text evidence="8">The sequence shown here is derived from an EMBL/GenBank/DDBJ whole genome shotgun (WGS) entry which is preliminary data.</text>
</comment>
<evidence type="ECO:0000259" key="7">
    <source>
        <dbReference type="Pfam" id="PF20684"/>
    </source>
</evidence>
<evidence type="ECO:0000256" key="6">
    <source>
        <dbReference type="SAM" id="Phobius"/>
    </source>
</evidence>
<feature type="transmembrane region" description="Helical" evidence="6">
    <location>
        <begin position="131"/>
        <end position="152"/>
    </location>
</feature>
<dbReference type="InterPro" id="IPR049326">
    <property type="entry name" value="Rhodopsin_dom_fungi"/>
</dbReference>
<evidence type="ECO:0000313" key="8">
    <source>
        <dbReference type="EMBL" id="KAK0508282.1"/>
    </source>
</evidence>